<comment type="caution">
    <text evidence="3">The sequence shown here is derived from an EMBL/GenBank/DDBJ whole genome shotgun (WGS) entry which is preliminary data.</text>
</comment>
<accession>A0A8J8NFX2</accession>
<reference evidence="3" key="1">
    <citation type="submission" date="2019-06" db="EMBL/GenBank/DDBJ databases">
        <authorList>
            <person name="Zheng W."/>
        </authorList>
    </citation>
    <scope>NUCLEOTIDE SEQUENCE</scope>
    <source>
        <strain evidence="3">QDHG01</strain>
    </source>
</reference>
<keyword evidence="2" id="KW-1133">Transmembrane helix</keyword>
<feature type="region of interest" description="Disordered" evidence="1">
    <location>
        <begin position="189"/>
        <end position="216"/>
    </location>
</feature>
<dbReference type="Proteomes" id="UP000785679">
    <property type="component" value="Unassembled WGS sequence"/>
</dbReference>
<feature type="compositionally biased region" description="Basic residues" evidence="1">
    <location>
        <begin position="200"/>
        <end position="209"/>
    </location>
</feature>
<evidence type="ECO:0000313" key="3">
    <source>
        <dbReference type="EMBL" id="TNV73964.1"/>
    </source>
</evidence>
<keyword evidence="2" id="KW-0472">Membrane</keyword>
<protein>
    <submittedName>
        <fullName evidence="3">Uncharacterized protein</fullName>
    </submittedName>
</protein>
<evidence type="ECO:0000256" key="2">
    <source>
        <dbReference type="SAM" id="Phobius"/>
    </source>
</evidence>
<evidence type="ECO:0000313" key="4">
    <source>
        <dbReference type="Proteomes" id="UP000785679"/>
    </source>
</evidence>
<evidence type="ECO:0000256" key="1">
    <source>
        <dbReference type="SAM" id="MobiDB-lite"/>
    </source>
</evidence>
<dbReference type="AlphaFoldDB" id="A0A8J8NFX2"/>
<proteinExistence type="predicted"/>
<feature type="transmembrane region" description="Helical" evidence="2">
    <location>
        <begin position="20"/>
        <end position="40"/>
    </location>
</feature>
<dbReference type="EMBL" id="RRYP01017755">
    <property type="protein sequence ID" value="TNV73964.1"/>
    <property type="molecule type" value="Genomic_DNA"/>
</dbReference>
<keyword evidence="4" id="KW-1185">Reference proteome</keyword>
<sequence>MNFSPDASEAEIQKLKKDQILSILHFLTTYGAFFALVLSLQHHFEGLPGSPYIRACYPFTAVAINTVMKYCLRRGIDTEGKFLEKHVGQIVNVVLMLLLNEEQIFLSPNQFKISPVLLSFICIEEHFNTMIGATCKEKNAQRLLLWVYYAIRNIIHYGKCQLGLNEIQIMSQKIYSSTQQQSQYSREYQAESTQTTLSASRRRRQKFKTPLRTPSI</sequence>
<organism evidence="3 4">
    <name type="scientific">Halteria grandinella</name>
    <dbReference type="NCBI Taxonomy" id="5974"/>
    <lineage>
        <taxon>Eukaryota</taxon>
        <taxon>Sar</taxon>
        <taxon>Alveolata</taxon>
        <taxon>Ciliophora</taxon>
        <taxon>Intramacronucleata</taxon>
        <taxon>Spirotrichea</taxon>
        <taxon>Stichotrichia</taxon>
        <taxon>Sporadotrichida</taxon>
        <taxon>Halteriidae</taxon>
        <taxon>Halteria</taxon>
    </lineage>
</organism>
<gene>
    <name evidence="3" type="ORF">FGO68_gene8073</name>
</gene>
<name>A0A8J8NFX2_HALGN</name>
<keyword evidence="2" id="KW-0812">Transmembrane</keyword>